<dbReference type="EMBL" id="CP064936">
    <property type="protein sequence ID" value="QQA01645.1"/>
    <property type="molecule type" value="Genomic_DNA"/>
</dbReference>
<dbReference type="InterPro" id="IPR023214">
    <property type="entry name" value="HAD_sf"/>
</dbReference>
<dbReference type="GO" id="GO:0005829">
    <property type="term" value="C:cytosol"/>
    <property type="evidence" value="ECO:0007669"/>
    <property type="project" value="TreeGrafter"/>
</dbReference>
<evidence type="ECO:0000313" key="6">
    <source>
        <dbReference type="Proteomes" id="UP000595224"/>
    </source>
</evidence>
<dbReference type="Gene3D" id="3.40.50.1000">
    <property type="entry name" value="HAD superfamily/HAD-like"/>
    <property type="match status" value="1"/>
</dbReference>
<proteinExistence type="inferred from homology"/>
<evidence type="ECO:0000256" key="2">
    <source>
        <dbReference type="ARBA" id="ARBA00004818"/>
    </source>
</evidence>
<dbReference type="PRINTS" id="PR00413">
    <property type="entry name" value="HADHALOGNASE"/>
</dbReference>
<evidence type="ECO:0000256" key="4">
    <source>
        <dbReference type="ARBA" id="ARBA00013078"/>
    </source>
</evidence>
<keyword evidence="5" id="KW-0378">Hydrolase</keyword>
<dbReference type="InterPro" id="IPR041492">
    <property type="entry name" value="HAD_2"/>
</dbReference>
<dbReference type="PANTHER" id="PTHR43434">
    <property type="entry name" value="PHOSPHOGLYCOLATE PHOSPHATASE"/>
    <property type="match status" value="1"/>
</dbReference>
<sequence>MKTKAVIFDLDGTLLNTLEDLADSCNMTLKQMGYPERTLDEVRQFVGNGIGKLIERALPGGTENPDYEKGFELIKKNYGSNWKNKTRAYDGIPELLEKLNAAGIKIGIVSNKPDPQVKELAELYFSKYVSEQTAVGETQGIRRKPAPDTVLKVMDILGVSASETVYSGDSDVDIDTAKNAGIPCISVCWGFRSRQFLIEHGASILVEKPSEFIDNLK</sequence>
<dbReference type="PANTHER" id="PTHR43434:SF1">
    <property type="entry name" value="PHOSPHOGLYCOLATE PHOSPHATASE"/>
    <property type="match status" value="1"/>
</dbReference>
<dbReference type="InterPro" id="IPR050155">
    <property type="entry name" value="HAD-like_hydrolase_sf"/>
</dbReference>
<dbReference type="AlphaFoldDB" id="A0A7T3V651"/>
<organism evidence="5 6">
    <name type="scientific">Treponema peruense</name>
    <dbReference type="NCBI Taxonomy" id="2787628"/>
    <lineage>
        <taxon>Bacteria</taxon>
        <taxon>Pseudomonadati</taxon>
        <taxon>Spirochaetota</taxon>
        <taxon>Spirochaetia</taxon>
        <taxon>Spirochaetales</taxon>
        <taxon>Treponemataceae</taxon>
        <taxon>Treponema</taxon>
    </lineage>
</organism>
<dbReference type="InterPro" id="IPR023198">
    <property type="entry name" value="PGP-like_dom2"/>
</dbReference>
<dbReference type="InterPro" id="IPR006439">
    <property type="entry name" value="HAD-SF_hydro_IA"/>
</dbReference>
<comment type="catalytic activity">
    <reaction evidence="1">
        <text>2-phosphoglycolate + H2O = glycolate + phosphate</text>
        <dbReference type="Rhea" id="RHEA:14369"/>
        <dbReference type="ChEBI" id="CHEBI:15377"/>
        <dbReference type="ChEBI" id="CHEBI:29805"/>
        <dbReference type="ChEBI" id="CHEBI:43474"/>
        <dbReference type="ChEBI" id="CHEBI:58033"/>
        <dbReference type="EC" id="3.1.3.18"/>
    </reaction>
</comment>
<keyword evidence="6" id="KW-1185">Reference proteome</keyword>
<protein>
    <recommendedName>
        <fullName evidence="4">phosphoglycolate phosphatase</fullName>
        <ecNumber evidence="4">3.1.3.18</ecNumber>
    </recommendedName>
</protein>
<dbReference type="SFLD" id="SFLDG01129">
    <property type="entry name" value="C1.5:_HAD__Beta-PGM__Phosphata"/>
    <property type="match status" value="1"/>
</dbReference>
<dbReference type="SUPFAM" id="SSF56784">
    <property type="entry name" value="HAD-like"/>
    <property type="match status" value="1"/>
</dbReference>
<reference evidence="5 6" key="1">
    <citation type="submission" date="2020-11" db="EMBL/GenBank/DDBJ databases">
        <title>Treponema Peruensis nv. sp., first commensal Treponema isolated from human feces.</title>
        <authorList>
            <person name="Belkhou C."/>
            <person name="Raes J."/>
        </authorList>
    </citation>
    <scope>NUCLEOTIDE SEQUENCE [LARGE SCALE GENOMIC DNA]</scope>
    <source>
        <strain evidence="5 6">RCC2812</strain>
    </source>
</reference>
<comment type="pathway">
    <text evidence="2">Organic acid metabolism; glycolate biosynthesis; glycolate from 2-phosphoglycolate: step 1/1.</text>
</comment>
<dbReference type="PROSITE" id="PS01228">
    <property type="entry name" value="COF_1"/>
    <property type="match status" value="1"/>
</dbReference>
<evidence type="ECO:0000256" key="3">
    <source>
        <dbReference type="ARBA" id="ARBA00006171"/>
    </source>
</evidence>
<evidence type="ECO:0000313" key="5">
    <source>
        <dbReference type="EMBL" id="QQA01645.1"/>
    </source>
</evidence>
<accession>A0A7T3V651</accession>
<dbReference type="GO" id="GO:0006281">
    <property type="term" value="P:DNA repair"/>
    <property type="evidence" value="ECO:0007669"/>
    <property type="project" value="TreeGrafter"/>
</dbReference>
<dbReference type="SFLD" id="SFLDG01135">
    <property type="entry name" value="C1.5.6:_HAD__Beta-PGM__Phospha"/>
    <property type="match status" value="1"/>
</dbReference>
<dbReference type="Gene3D" id="1.10.150.240">
    <property type="entry name" value="Putative phosphatase, domain 2"/>
    <property type="match status" value="1"/>
</dbReference>
<dbReference type="SFLD" id="SFLDS00003">
    <property type="entry name" value="Haloacid_Dehalogenase"/>
    <property type="match status" value="1"/>
</dbReference>
<gene>
    <name evidence="5" type="ORF">IWA51_03275</name>
</gene>
<dbReference type="RefSeq" id="WP_177528490.1">
    <property type="nucleotide sequence ID" value="NZ_CBCSHE010000011.1"/>
</dbReference>
<dbReference type="KEGG" id="tper:IWA51_03275"/>
<dbReference type="Pfam" id="PF13419">
    <property type="entry name" value="HAD_2"/>
    <property type="match status" value="1"/>
</dbReference>
<dbReference type="Proteomes" id="UP000595224">
    <property type="component" value="Chromosome"/>
</dbReference>
<dbReference type="EC" id="3.1.3.18" evidence="4"/>
<evidence type="ECO:0000256" key="1">
    <source>
        <dbReference type="ARBA" id="ARBA00000830"/>
    </source>
</evidence>
<dbReference type="NCBIfam" id="TIGR01549">
    <property type="entry name" value="HAD-SF-IA-v1"/>
    <property type="match status" value="1"/>
</dbReference>
<dbReference type="GO" id="GO:0008967">
    <property type="term" value="F:phosphoglycolate phosphatase activity"/>
    <property type="evidence" value="ECO:0007669"/>
    <property type="project" value="UniProtKB-EC"/>
</dbReference>
<dbReference type="InterPro" id="IPR036412">
    <property type="entry name" value="HAD-like_sf"/>
</dbReference>
<name>A0A7T3V651_9SPIR</name>
<comment type="similarity">
    <text evidence="3">Belongs to the HAD-like hydrolase superfamily. CbbY/CbbZ/Gph/YieH family.</text>
</comment>